<dbReference type="SMART" id="SM00257">
    <property type="entry name" value="LysM"/>
    <property type="match status" value="1"/>
</dbReference>
<keyword evidence="3" id="KW-1185">Reference proteome</keyword>
<evidence type="ECO:0000313" key="3">
    <source>
        <dbReference type="Proteomes" id="UP000467132"/>
    </source>
</evidence>
<organism evidence="2 3">
    <name type="scientific">Senegalia massiliensis</name>
    <dbReference type="NCBI Taxonomy" id="1720316"/>
    <lineage>
        <taxon>Bacteria</taxon>
        <taxon>Bacillati</taxon>
        <taxon>Bacillota</taxon>
        <taxon>Clostridia</taxon>
        <taxon>Eubacteriales</taxon>
        <taxon>Clostridiaceae</taxon>
        <taxon>Senegalia</taxon>
    </lineage>
</organism>
<dbReference type="RefSeq" id="WP_160198390.1">
    <property type="nucleotide sequence ID" value="NZ_QXXA01000016.1"/>
</dbReference>
<dbReference type="OrthoDB" id="1716479at2"/>
<dbReference type="InterPro" id="IPR018392">
    <property type="entry name" value="LysM"/>
</dbReference>
<dbReference type="AlphaFoldDB" id="A0A845R1R3"/>
<dbReference type="SUPFAM" id="SSF54106">
    <property type="entry name" value="LysM domain"/>
    <property type="match status" value="1"/>
</dbReference>
<feature type="domain" description="LysM" evidence="1">
    <location>
        <begin position="46"/>
        <end position="96"/>
    </location>
</feature>
<reference evidence="2 3" key="1">
    <citation type="submission" date="2018-08" db="EMBL/GenBank/DDBJ databases">
        <title>Murine metabolic-syndrome-specific gut microbial biobank.</title>
        <authorList>
            <person name="Liu C."/>
        </authorList>
    </citation>
    <scope>NUCLEOTIDE SEQUENCE [LARGE SCALE GENOMIC DNA]</scope>
    <source>
        <strain evidence="2 3">583</strain>
    </source>
</reference>
<evidence type="ECO:0000313" key="2">
    <source>
        <dbReference type="EMBL" id="NBI07929.1"/>
    </source>
</evidence>
<sequence length="99" mass="11433">MYNKRLVIVNKFRFVTFLLVLILLFALLLNNLLSVVVASNTDSEYKQIHVKEGDTIWCIAKSNNPEGDDVREVVYKIKKINNISNEWIEAGDILKIPRN</sequence>
<accession>A0A845R1R3</accession>
<protein>
    <submittedName>
        <fullName evidence="2">LysM peptidoglycan-binding domain-containing protein</fullName>
    </submittedName>
</protein>
<name>A0A845R1R3_9CLOT</name>
<dbReference type="EMBL" id="QXXA01000016">
    <property type="protein sequence ID" value="NBI07929.1"/>
    <property type="molecule type" value="Genomic_DNA"/>
</dbReference>
<dbReference type="Pfam" id="PF01476">
    <property type="entry name" value="LysM"/>
    <property type="match status" value="1"/>
</dbReference>
<dbReference type="CDD" id="cd00118">
    <property type="entry name" value="LysM"/>
    <property type="match status" value="1"/>
</dbReference>
<evidence type="ECO:0000259" key="1">
    <source>
        <dbReference type="PROSITE" id="PS51782"/>
    </source>
</evidence>
<dbReference type="Proteomes" id="UP000467132">
    <property type="component" value="Unassembled WGS sequence"/>
</dbReference>
<comment type="caution">
    <text evidence="2">The sequence shown here is derived from an EMBL/GenBank/DDBJ whole genome shotgun (WGS) entry which is preliminary data.</text>
</comment>
<gene>
    <name evidence="2" type="ORF">D3Z33_13795</name>
</gene>
<dbReference type="InterPro" id="IPR036779">
    <property type="entry name" value="LysM_dom_sf"/>
</dbReference>
<dbReference type="Gene3D" id="3.10.350.10">
    <property type="entry name" value="LysM domain"/>
    <property type="match status" value="1"/>
</dbReference>
<dbReference type="PROSITE" id="PS51782">
    <property type="entry name" value="LYSM"/>
    <property type="match status" value="1"/>
</dbReference>
<proteinExistence type="predicted"/>